<dbReference type="Proteomes" id="UP000001520">
    <property type="component" value="Chromosome"/>
</dbReference>
<feature type="binding site" evidence="2">
    <location>
        <position position="22"/>
    </location>
    <ligand>
        <name>Zn(2+)</name>
        <dbReference type="ChEBI" id="CHEBI:29105"/>
        <label>1</label>
    </ligand>
</feature>
<dbReference type="Pfam" id="PF22082">
    <property type="entry name" value="TtuA_LIM_N"/>
    <property type="match status" value="1"/>
</dbReference>
<dbReference type="PANTHER" id="PTHR11807">
    <property type="entry name" value="ATPASES OF THE PP SUPERFAMILY-RELATED"/>
    <property type="match status" value="1"/>
</dbReference>
<evidence type="ECO:0000313" key="6">
    <source>
        <dbReference type="Proteomes" id="UP000001520"/>
    </source>
</evidence>
<evidence type="ECO:0000256" key="2">
    <source>
        <dbReference type="PIRSR" id="PIRSR004976-50"/>
    </source>
</evidence>
<dbReference type="GO" id="GO:0002143">
    <property type="term" value="P:tRNA wobble position uridine thiolation"/>
    <property type="evidence" value="ECO:0007669"/>
    <property type="project" value="TreeGrafter"/>
</dbReference>
<keyword evidence="6" id="KW-1185">Reference proteome</keyword>
<feature type="domain" description="2-thiouridine synthetase TtuA-like N-terminal LIM" evidence="4">
    <location>
        <begin position="2"/>
        <end position="27"/>
    </location>
</feature>
<dbReference type="RefSeq" id="WP_013007334.1">
    <property type="nucleotide sequence ID" value="NC_013939.1"/>
</dbReference>
<dbReference type="KEGG" id="ddf:DEFDS_0604"/>
<dbReference type="GO" id="GO:0046872">
    <property type="term" value="F:metal ion binding"/>
    <property type="evidence" value="ECO:0007669"/>
    <property type="project" value="UniProtKB-KW"/>
</dbReference>
<organism evidence="5 6">
    <name type="scientific">Deferribacter desulfuricans (strain DSM 14783 / JCM 11476 / NBRC 101012 / SSM1)</name>
    <dbReference type="NCBI Taxonomy" id="639282"/>
    <lineage>
        <taxon>Bacteria</taxon>
        <taxon>Pseudomonadati</taxon>
        <taxon>Deferribacterota</taxon>
        <taxon>Deferribacteres</taxon>
        <taxon>Deferribacterales</taxon>
        <taxon>Deferribacteraceae</taxon>
        <taxon>Deferribacter</taxon>
    </lineage>
</organism>
<dbReference type="STRING" id="639282.DEFDS_0604"/>
<evidence type="ECO:0000256" key="1">
    <source>
        <dbReference type="ARBA" id="ARBA00022679"/>
    </source>
</evidence>
<proteinExistence type="predicted"/>
<name>D3PBW3_DEFDS</name>
<feature type="binding site" evidence="2">
    <location>
        <position position="281"/>
    </location>
    <ligand>
        <name>Zn(2+)</name>
        <dbReference type="ChEBI" id="CHEBI:29105"/>
        <label>2</label>
    </ligand>
</feature>
<evidence type="ECO:0000313" key="5">
    <source>
        <dbReference type="EMBL" id="BAI80086.1"/>
    </source>
</evidence>
<dbReference type="InterPro" id="IPR054306">
    <property type="entry name" value="TtuA-like_LIM_N"/>
</dbReference>
<evidence type="ECO:0000259" key="3">
    <source>
        <dbReference type="Pfam" id="PF01171"/>
    </source>
</evidence>
<feature type="binding site" evidence="2">
    <location>
        <position position="290"/>
    </location>
    <ligand>
        <name>Zn(2+)</name>
        <dbReference type="ChEBI" id="CHEBI:29105"/>
        <label>2</label>
    </ligand>
</feature>
<feature type="domain" description="tRNA(Ile)-lysidine/2-thiocytidine synthase N-terminal" evidence="3">
    <location>
        <begin position="49"/>
        <end position="221"/>
    </location>
</feature>
<dbReference type="OrthoDB" id="9801054at2"/>
<dbReference type="AlphaFoldDB" id="D3PBW3"/>
<gene>
    <name evidence="5" type="ordered locus">DEFDS_0604</name>
</gene>
<dbReference type="PIRSF" id="PIRSF004976">
    <property type="entry name" value="ATPase_YdaO"/>
    <property type="match status" value="1"/>
</dbReference>
<dbReference type="GO" id="GO:0002144">
    <property type="term" value="C:cytosolic tRNA wobble base thiouridylase complex"/>
    <property type="evidence" value="ECO:0007669"/>
    <property type="project" value="TreeGrafter"/>
</dbReference>
<protein>
    <submittedName>
        <fullName evidence="5">Uncharacterized protein</fullName>
    </submittedName>
</protein>
<feature type="binding site" evidence="2">
    <location>
        <position position="293"/>
    </location>
    <ligand>
        <name>Zn(2+)</name>
        <dbReference type="ChEBI" id="CHEBI:29105"/>
        <label>2</label>
    </ligand>
</feature>
<dbReference type="GO" id="GO:0000049">
    <property type="term" value="F:tRNA binding"/>
    <property type="evidence" value="ECO:0007669"/>
    <property type="project" value="TreeGrafter"/>
</dbReference>
<reference evidence="5 6" key="1">
    <citation type="journal article" date="2010" name="DNA Res.">
        <title>Bacterial lifestyle in a deep-sea hydrothermal vent chimney revealed by the genome sequence of the thermophilic bacterium Deferribacter desulfuricans SSM1.</title>
        <authorList>
            <person name="Takaki Y."/>
            <person name="Shimamura S."/>
            <person name="Nakagawa S."/>
            <person name="Fukuhara Y."/>
            <person name="Horikawa H."/>
            <person name="Ankai A."/>
            <person name="Harada T."/>
            <person name="Hosoyama A."/>
            <person name="Oguchi A."/>
            <person name="Fukui S."/>
            <person name="Fujita N."/>
            <person name="Takami H."/>
            <person name="Takai K."/>
        </authorList>
    </citation>
    <scope>NUCLEOTIDE SEQUENCE [LARGE SCALE GENOMIC DNA]</scope>
    <source>
        <strain evidence="6">DSM 14783 / JCM 11476 / NBRC 101012 / SSM1</strain>
    </source>
</reference>
<feature type="binding site" evidence="2">
    <location>
        <position position="25"/>
    </location>
    <ligand>
        <name>Zn(2+)</name>
        <dbReference type="ChEBI" id="CHEBI:29105"/>
        <label>1</label>
    </ligand>
</feature>
<dbReference type="Pfam" id="PF01171">
    <property type="entry name" value="ATP_bind_3"/>
    <property type="match status" value="1"/>
</dbReference>
<dbReference type="PANTHER" id="PTHR11807:SF27">
    <property type="entry name" value="TRNA-5-METHYLURIDINE(54) 2-SULFURTRANSFERASE"/>
    <property type="match status" value="1"/>
</dbReference>
<keyword evidence="1" id="KW-0808">Transferase</keyword>
<dbReference type="InterPro" id="IPR014729">
    <property type="entry name" value="Rossmann-like_a/b/a_fold"/>
</dbReference>
<feature type="binding site" evidence="2">
    <location>
        <position position="3"/>
    </location>
    <ligand>
        <name>Zn(2+)</name>
        <dbReference type="ChEBI" id="CHEBI:29105"/>
        <label>1</label>
    </ligand>
</feature>
<feature type="binding site" evidence="2">
    <location>
        <position position="278"/>
    </location>
    <ligand>
        <name>Zn(2+)</name>
        <dbReference type="ChEBI" id="CHEBI:29105"/>
        <label>2</label>
    </ligand>
</feature>
<dbReference type="SUPFAM" id="SSF52402">
    <property type="entry name" value="Adenine nucleotide alpha hydrolases-like"/>
    <property type="match status" value="1"/>
</dbReference>
<dbReference type="InterPro" id="IPR011063">
    <property type="entry name" value="TilS/TtcA_N"/>
</dbReference>
<evidence type="ECO:0000259" key="4">
    <source>
        <dbReference type="Pfam" id="PF22082"/>
    </source>
</evidence>
<accession>D3PBW3</accession>
<dbReference type="GO" id="GO:0016740">
    <property type="term" value="F:transferase activity"/>
    <property type="evidence" value="ECO:0007669"/>
    <property type="project" value="UniProtKB-KW"/>
</dbReference>
<sequence>MKCKICKGKAVIKLKRHNIKLCKEHFNEFFIRQVEKAIKEFRMFSRKDKILVCVSGGKDSLVLWLVLSKLGYNVTGMYINLGIDEYSEKSKTKVINFAEKNNLKYTIVDLNELGYPIPELSKKSRRPECSVCGTVKRYYFNKIAYDYNFDVVATGHNLDDEASRLLGNILHWNDEYLEKQLPVLPAEGKMLKKKVKPLIRLTEQEIASFAFLNKVDYILDECPLSVGATSLVYKDALNLIEEKIVGTKQFFYLQYVKKLMKRLKNKNNEKGDIELKNCKICGMESFHEVCSFCRLVRDEK</sequence>
<dbReference type="Gene3D" id="3.40.50.620">
    <property type="entry name" value="HUPs"/>
    <property type="match status" value="1"/>
</dbReference>
<dbReference type="eggNOG" id="COG0037">
    <property type="taxonomic scope" value="Bacteria"/>
</dbReference>
<dbReference type="CDD" id="cd01993">
    <property type="entry name" value="TtuA-like"/>
    <property type="match status" value="1"/>
</dbReference>
<dbReference type="HOGENOM" id="CLU_026481_1_1_0"/>
<keyword evidence="2" id="KW-0862">Zinc</keyword>
<dbReference type="EMBL" id="AP011529">
    <property type="protein sequence ID" value="BAI80086.1"/>
    <property type="molecule type" value="Genomic_DNA"/>
</dbReference>
<feature type="binding site" evidence="2">
    <location>
        <position position="6"/>
    </location>
    <ligand>
        <name>Zn(2+)</name>
        <dbReference type="ChEBI" id="CHEBI:29105"/>
        <label>1</label>
    </ligand>
</feature>
<dbReference type="InterPro" id="IPR035107">
    <property type="entry name" value="tRNA_thiolation_TtcA_Ctu1"/>
</dbReference>
<keyword evidence="2" id="KW-0479">Metal-binding</keyword>